<feature type="chain" id="PRO_5043027343" description="Bulb-type lectin domain-containing protein" evidence="5">
    <location>
        <begin position="25"/>
        <end position="562"/>
    </location>
</feature>
<evidence type="ECO:0000256" key="1">
    <source>
        <dbReference type="ARBA" id="ARBA00022729"/>
    </source>
</evidence>
<dbReference type="AlphaFoldDB" id="A0AAN9SWC3"/>
<evidence type="ECO:0000256" key="5">
    <source>
        <dbReference type="SAM" id="SignalP"/>
    </source>
</evidence>
<reference evidence="7 8" key="1">
    <citation type="submission" date="2024-01" db="EMBL/GenBank/DDBJ databases">
        <title>The genomes of 5 underutilized Papilionoideae crops provide insights into root nodulation and disease resistanc.</title>
        <authorList>
            <person name="Jiang F."/>
        </authorList>
    </citation>
    <scope>NUCLEOTIDE SEQUENCE [LARGE SCALE GENOMIC DNA]</scope>
    <source>
        <strain evidence="7">DUOXIRENSHENG_FW03</strain>
        <tissue evidence="7">Leaves</tissue>
    </source>
</reference>
<dbReference type="InterPro" id="IPR001480">
    <property type="entry name" value="Bulb-type_lectin_dom"/>
</dbReference>
<feature type="transmembrane region" description="Helical" evidence="4">
    <location>
        <begin position="428"/>
        <end position="451"/>
    </location>
</feature>
<feature type="domain" description="Bulb-type lectin" evidence="6">
    <location>
        <begin position="26"/>
        <end position="146"/>
    </location>
</feature>
<dbReference type="EMBL" id="JAYMYS010000002">
    <property type="protein sequence ID" value="KAK7405899.1"/>
    <property type="molecule type" value="Genomic_DNA"/>
</dbReference>
<dbReference type="PROSITE" id="PS50927">
    <property type="entry name" value="BULB_LECTIN"/>
    <property type="match status" value="1"/>
</dbReference>
<protein>
    <recommendedName>
        <fullName evidence="6">Bulb-type lectin domain-containing protein</fullName>
    </recommendedName>
</protein>
<evidence type="ECO:0000313" key="8">
    <source>
        <dbReference type="Proteomes" id="UP001386955"/>
    </source>
</evidence>
<feature type="signal peptide" evidence="5">
    <location>
        <begin position="1"/>
        <end position="24"/>
    </location>
</feature>
<dbReference type="PANTHER" id="PTHR47976:SF64">
    <property type="entry name" value="RECEPTOR-LIKE SERINE_THREONINE-PROTEIN KINASE"/>
    <property type="match status" value="1"/>
</dbReference>
<evidence type="ECO:0000256" key="3">
    <source>
        <dbReference type="ARBA" id="ARBA00023180"/>
    </source>
</evidence>
<dbReference type="InterPro" id="IPR000858">
    <property type="entry name" value="S_locus_glycoprot_dom"/>
</dbReference>
<dbReference type="SUPFAM" id="SSF51110">
    <property type="entry name" value="alpha-D-mannose-specific plant lectins"/>
    <property type="match status" value="1"/>
</dbReference>
<evidence type="ECO:0000256" key="4">
    <source>
        <dbReference type="SAM" id="Phobius"/>
    </source>
</evidence>
<organism evidence="7 8">
    <name type="scientific">Psophocarpus tetragonolobus</name>
    <name type="common">Winged bean</name>
    <name type="synonym">Dolichos tetragonolobus</name>
    <dbReference type="NCBI Taxonomy" id="3891"/>
    <lineage>
        <taxon>Eukaryota</taxon>
        <taxon>Viridiplantae</taxon>
        <taxon>Streptophyta</taxon>
        <taxon>Embryophyta</taxon>
        <taxon>Tracheophyta</taxon>
        <taxon>Spermatophyta</taxon>
        <taxon>Magnoliopsida</taxon>
        <taxon>eudicotyledons</taxon>
        <taxon>Gunneridae</taxon>
        <taxon>Pentapetalae</taxon>
        <taxon>rosids</taxon>
        <taxon>fabids</taxon>
        <taxon>Fabales</taxon>
        <taxon>Fabaceae</taxon>
        <taxon>Papilionoideae</taxon>
        <taxon>50 kb inversion clade</taxon>
        <taxon>NPAAA clade</taxon>
        <taxon>indigoferoid/millettioid clade</taxon>
        <taxon>Phaseoleae</taxon>
        <taxon>Psophocarpus</taxon>
    </lineage>
</organism>
<keyword evidence="1 5" id="KW-0732">Signal</keyword>
<comment type="caution">
    <text evidence="7">The sequence shown here is derived from an EMBL/GenBank/DDBJ whole genome shotgun (WGS) entry which is preliminary data.</text>
</comment>
<keyword evidence="2" id="KW-1015">Disulfide bond</keyword>
<name>A0AAN9SWC3_PSOTE</name>
<dbReference type="PANTHER" id="PTHR47976">
    <property type="entry name" value="G-TYPE LECTIN S-RECEPTOR-LIKE SERINE/THREONINE-PROTEIN KINASE SD2-5"/>
    <property type="match status" value="1"/>
</dbReference>
<dbReference type="GO" id="GO:0048544">
    <property type="term" value="P:recognition of pollen"/>
    <property type="evidence" value="ECO:0007669"/>
    <property type="project" value="InterPro"/>
</dbReference>
<keyword evidence="3" id="KW-0325">Glycoprotein</keyword>
<proteinExistence type="predicted"/>
<dbReference type="InterPro" id="IPR036426">
    <property type="entry name" value="Bulb-type_lectin_dom_sf"/>
</dbReference>
<evidence type="ECO:0000256" key="2">
    <source>
        <dbReference type="ARBA" id="ARBA00023157"/>
    </source>
</evidence>
<keyword evidence="4" id="KW-1133">Transmembrane helix</keyword>
<evidence type="ECO:0000313" key="7">
    <source>
        <dbReference type="EMBL" id="KAK7405899.1"/>
    </source>
</evidence>
<accession>A0AAN9SWC3</accession>
<keyword evidence="4" id="KW-0472">Membrane</keyword>
<sequence>MSLGICLPCILALLSLPNLNGIHAIEIKPNTNITAGSNSTWKSPLGDFEFGFHELPNGLFLVGIWFGRIKGRTLVWYHGPPVGQNYKIQFTSAGQLIVANPDGTTAQNIFITGNGDAAAATSAYMQDDGNFVIMDSNLSHVWQSFNSPTNTILPGQTLQSNQILYSKGKGLSNYSTGNFMLHMLENGNLDLRSYLWSGPAYWYISTSTLNVSLVFNATTALMHLVSGTRITYSLSNNTPTPVKDYYHRATIDENGNFQQYAYHKRNGTEWRRVWRAVEDPCRVNAICGVYGLCTSPDNELVKCECIPGYIPLDHQDVSKGCQPPSVFNYCEKTSFKLQVFEDTDFQFDTNFARITKVDLEGCKKAVMNDCNIVAATYDASTSTCAKKRLPLLNARNSSSSKGQIALLKFANDVESKIPKKKNSFNVRIFLKVMLAVTATLAGFFGALAVYYHPFTQRLTRRKKKHMESCQDVEDSEDDDLVLSNLVLRCVVSKKLELLVRHDSEVLNDFKRFEEMALVGLWCVHPNPALRPSMKVVMQMLDGAVEVGVPPLVYDMMMANESL</sequence>
<gene>
    <name evidence="7" type="ORF">VNO78_07511</name>
</gene>
<dbReference type="Pfam" id="PF01453">
    <property type="entry name" value="B_lectin"/>
    <property type="match status" value="1"/>
</dbReference>
<dbReference type="SMART" id="SM00108">
    <property type="entry name" value="B_lectin"/>
    <property type="match status" value="1"/>
</dbReference>
<evidence type="ECO:0000259" key="6">
    <source>
        <dbReference type="PROSITE" id="PS50927"/>
    </source>
</evidence>
<keyword evidence="4" id="KW-0812">Transmembrane</keyword>
<dbReference type="Gene3D" id="2.90.10.10">
    <property type="entry name" value="Bulb-type lectin domain"/>
    <property type="match status" value="2"/>
</dbReference>
<keyword evidence="8" id="KW-1185">Reference proteome</keyword>
<dbReference type="InterPro" id="IPR051343">
    <property type="entry name" value="G-type_lectin_kinases/EP1-like"/>
</dbReference>
<dbReference type="Proteomes" id="UP001386955">
    <property type="component" value="Unassembled WGS sequence"/>
</dbReference>
<dbReference type="Pfam" id="PF00954">
    <property type="entry name" value="S_locus_glycop"/>
    <property type="match status" value="1"/>
</dbReference>